<comment type="caution">
    <text evidence="8">The sequence shown here is derived from an EMBL/GenBank/DDBJ whole genome shotgun (WGS) entry which is preliminary data.</text>
</comment>
<dbReference type="GO" id="GO:0000978">
    <property type="term" value="F:RNA polymerase II cis-regulatory region sequence-specific DNA binding"/>
    <property type="evidence" value="ECO:0007669"/>
    <property type="project" value="TreeGrafter"/>
</dbReference>
<proteinExistence type="predicted"/>
<comment type="subcellular location">
    <subcellularLocation>
        <location evidence="1">Nucleus</location>
    </subcellularLocation>
</comment>
<feature type="compositionally biased region" description="Basic and acidic residues" evidence="6">
    <location>
        <begin position="442"/>
        <end position="452"/>
    </location>
</feature>
<reference evidence="8" key="1">
    <citation type="submission" date="2021-03" db="EMBL/GenBank/DDBJ databases">
        <title>Comparative genomics and phylogenomic investigation of the class Geoglossomycetes provide insights into ecological specialization and systematics.</title>
        <authorList>
            <person name="Melie T."/>
            <person name="Pirro S."/>
            <person name="Miller A.N."/>
            <person name="Quandt A."/>
        </authorList>
    </citation>
    <scope>NUCLEOTIDE SEQUENCE</scope>
    <source>
        <strain evidence="8">CAQ_001_2017</strain>
    </source>
</reference>
<feature type="region of interest" description="Disordered" evidence="6">
    <location>
        <begin position="1"/>
        <end position="23"/>
    </location>
</feature>
<evidence type="ECO:0000256" key="4">
    <source>
        <dbReference type="ARBA" id="ARBA00023163"/>
    </source>
</evidence>
<dbReference type="EMBL" id="JAGHQM010001536">
    <property type="protein sequence ID" value="KAH0553238.1"/>
    <property type="molecule type" value="Genomic_DNA"/>
</dbReference>
<feature type="compositionally biased region" description="Polar residues" evidence="6">
    <location>
        <begin position="453"/>
        <end position="465"/>
    </location>
</feature>
<evidence type="ECO:0000313" key="9">
    <source>
        <dbReference type="Proteomes" id="UP000750711"/>
    </source>
</evidence>
<keyword evidence="9" id="KW-1185">Reference proteome</keyword>
<feature type="compositionally biased region" description="Polar residues" evidence="6">
    <location>
        <begin position="12"/>
        <end position="23"/>
    </location>
</feature>
<keyword evidence="3" id="KW-0238">DNA-binding</keyword>
<dbReference type="AlphaFoldDB" id="A0A9P8I7U0"/>
<evidence type="ECO:0000313" key="8">
    <source>
        <dbReference type="EMBL" id="KAH0553238.1"/>
    </source>
</evidence>
<dbReference type="GO" id="GO:0001228">
    <property type="term" value="F:DNA-binding transcription activator activity, RNA polymerase II-specific"/>
    <property type="evidence" value="ECO:0007669"/>
    <property type="project" value="TreeGrafter"/>
</dbReference>
<evidence type="ECO:0000259" key="7">
    <source>
        <dbReference type="PROSITE" id="PS51968"/>
    </source>
</evidence>
<feature type="region of interest" description="Disordered" evidence="6">
    <location>
        <begin position="339"/>
        <end position="393"/>
    </location>
</feature>
<dbReference type="Proteomes" id="UP000750711">
    <property type="component" value="Unassembled WGS sequence"/>
</dbReference>
<keyword evidence="5" id="KW-0539">Nucleus</keyword>
<keyword evidence="4" id="KW-0804">Transcription</keyword>
<dbReference type="Pfam" id="PF25416">
    <property type="entry name" value="GRHL1_C"/>
    <property type="match status" value="1"/>
</dbReference>
<feature type="region of interest" description="Disordered" evidence="6">
    <location>
        <begin position="516"/>
        <end position="539"/>
    </location>
</feature>
<dbReference type="PROSITE" id="PS51968">
    <property type="entry name" value="GRH_CP2_DB"/>
    <property type="match status" value="1"/>
</dbReference>
<feature type="region of interest" description="Disordered" evidence="6">
    <location>
        <begin position="416"/>
        <end position="501"/>
    </location>
</feature>
<dbReference type="GO" id="GO:0005634">
    <property type="term" value="C:nucleus"/>
    <property type="evidence" value="ECO:0007669"/>
    <property type="project" value="UniProtKB-SubCell"/>
</dbReference>
<organism evidence="8 9">
    <name type="scientific">Trichoglossum hirsutum</name>
    <dbReference type="NCBI Taxonomy" id="265104"/>
    <lineage>
        <taxon>Eukaryota</taxon>
        <taxon>Fungi</taxon>
        <taxon>Dikarya</taxon>
        <taxon>Ascomycota</taxon>
        <taxon>Pezizomycotina</taxon>
        <taxon>Geoglossomycetes</taxon>
        <taxon>Geoglossales</taxon>
        <taxon>Geoglossaceae</taxon>
        <taxon>Trichoglossum</taxon>
    </lineage>
</organism>
<evidence type="ECO:0000256" key="1">
    <source>
        <dbReference type="ARBA" id="ARBA00004123"/>
    </source>
</evidence>
<keyword evidence="2" id="KW-0805">Transcription regulation</keyword>
<protein>
    <recommendedName>
        <fullName evidence="7">Grh/CP2 DB domain-containing protein</fullName>
    </recommendedName>
</protein>
<evidence type="ECO:0000256" key="6">
    <source>
        <dbReference type="SAM" id="MobiDB-lite"/>
    </source>
</evidence>
<dbReference type="PANTHER" id="PTHR11037:SF20">
    <property type="entry name" value="PROTEIN GRAINYHEAD"/>
    <property type="match status" value="1"/>
</dbReference>
<accession>A0A9P8I7U0</accession>
<feature type="domain" description="Grh/CP2 DB" evidence="7">
    <location>
        <begin position="122"/>
        <end position="376"/>
    </location>
</feature>
<evidence type="ECO:0000256" key="5">
    <source>
        <dbReference type="ARBA" id="ARBA00023242"/>
    </source>
</evidence>
<gene>
    <name evidence="8" type="ORF">GP486_006600</name>
</gene>
<dbReference type="InterPro" id="IPR040167">
    <property type="entry name" value="TF_CP2-like"/>
</dbReference>
<dbReference type="InterPro" id="IPR007604">
    <property type="entry name" value="CP2"/>
</dbReference>
<evidence type="ECO:0000256" key="3">
    <source>
        <dbReference type="ARBA" id="ARBA00023125"/>
    </source>
</evidence>
<dbReference type="PANTHER" id="PTHR11037">
    <property type="entry name" value="TRANSCRIPTION FACTOR CP2"/>
    <property type="match status" value="1"/>
</dbReference>
<name>A0A9P8I7U0_9PEZI</name>
<feature type="compositionally biased region" description="Low complexity" evidence="6">
    <location>
        <begin position="466"/>
        <end position="480"/>
    </location>
</feature>
<dbReference type="Pfam" id="PF04516">
    <property type="entry name" value="CP2"/>
    <property type="match status" value="1"/>
</dbReference>
<evidence type="ECO:0000256" key="2">
    <source>
        <dbReference type="ARBA" id="ARBA00023015"/>
    </source>
</evidence>
<dbReference type="InterPro" id="IPR057520">
    <property type="entry name" value="GRHL1/CP2_C"/>
</dbReference>
<sequence>MLYHGQTGDLRTPNTGISDGTPLSLSTTTAAGLQPGALVLDVHGFSPQTIQPHQFHNFNPFASHDTFAPDQLTKQPSGFEPVGAPADGIVMDTDMQEDSSIMPFHSGRSGANGVATPPSHSDSFRFHVTLHAPTAMTRHADEVPVTYLNKGQAYSMTIIDTSPLLGQSHFRYRTFIRISFEDEQQRQRPGACWQLWKEGRGTNEAHERGGKLRAVEFVDTSQSSEDESKFSRVEIDTSSFDGFSVIWSPGPSGARDCSIAARFNFLSTDFSHSKGVKGIPVRLCAKTEVIESGSPLSPPSSSPEICYCRVKLFRDHGAERKLSNDVAHVRKTIDKLKQQVSQAETGIRDLGRKKRPGSASKTIASARTGKAPKHKRTWSMSSASSSGGRPPAEEDLQMKLATMQDMFTSPQPVSVLNLRGSEEDDPDLHPIRLPGESQDLTSRGREDIEWNRRQSAPVSNATRTASLISPSPSSTSLQSQGITRVGFPPRDYNQLDQEQNGWSNYQPLPIVELHRSPNPQHLASPLEQPVRIPKSTDGSTNDLSRWIEALGIDPSYRAPSERSVMPVACIYIVPAKSEKSSKVQYYRAVYLMERTAQDLTSSIAMKFGIDPASVSRATHVNSKGLNIVIDDDVVREIPEGQDMRVEITETKLESRREWRIGPGEDDDDIRTASGMDDGNPARFEIKLLF</sequence>